<keyword evidence="3" id="KW-1185">Reference proteome</keyword>
<evidence type="ECO:0000313" key="2">
    <source>
        <dbReference type="EMBL" id="PRD50224.1"/>
    </source>
</evidence>
<dbReference type="SUPFAM" id="SSF54427">
    <property type="entry name" value="NTF2-like"/>
    <property type="match status" value="1"/>
</dbReference>
<gene>
    <name evidence="2" type="ORF">C5750_23210</name>
</gene>
<dbReference type="Pfam" id="PF14534">
    <property type="entry name" value="DUF4440"/>
    <property type="match status" value="1"/>
</dbReference>
<dbReference type="InterPro" id="IPR027843">
    <property type="entry name" value="DUF4440"/>
</dbReference>
<dbReference type="InterPro" id="IPR032710">
    <property type="entry name" value="NTF2-like_dom_sf"/>
</dbReference>
<name>A0A2S9JBP1_9HYPH</name>
<reference evidence="2 3" key="1">
    <citation type="submission" date="2018-02" db="EMBL/GenBank/DDBJ databases">
        <title>The draft genome of Phyllobacterium myrsinacearum DSM5892.</title>
        <authorList>
            <person name="Li L."/>
            <person name="Liu L."/>
            <person name="Zhang X."/>
            <person name="Wang T."/>
        </authorList>
    </citation>
    <scope>NUCLEOTIDE SEQUENCE [LARGE SCALE GENOMIC DNA]</scope>
    <source>
        <strain evidence="2 3">DSM 5892</strain>
    </source>
</reference>
<comment type="caution">
    <text evidence="2">The sequence shown here is derived from an EMBL/GenBank/DDBJ whole genome shotgun (WGS) entry which is preliminary data.</text>
</comment>
<dbReference type="Gene3D" id="3.10.450.50">
    <property type="match status" value="1"/>
</dbReference>
<dbReference type="InterPro" id="IPR011944">
    <property type="entry name" value="Steroid_delta5-4_isomerase"/>
</dbReference>
<proteinExistence type="predicted"/>
<organism evidence="2 3">
    <name type="scientific">Phyllobacterium myrsinacearum</name>
    <dbReference type="NCBI Taxonomy" id="28101"/>
    <lineage>
        <taxon>Bacteria</taxon>
        <taxon>Pseudomonadati</taxon>
        <taxon>Pseudomonadota</taxon>
        <taxon>Alphaproteobacteria</taxon>
        <taxon>Hyphomicrobiales</taxon>
        <taxon>Phyllobacteriaceae</taxon>
        <taxon>Phyllobacterium</taxon>
    </lineage>
</organism>
<dbReference type="EMBL" id="PVBT01000008">
    <property type="protein sequence ID" value="PRD50224.1"/>
    <property type="molecule type" value="Genomic_DNA"/>
</dbReference>
<dbReference type="OrthoDB" id="1633822at2"/>
<protein>
    <submittedName>
        <fullName evidence="2">DUF4440 domain-containing protein</fullName>
    </submittedName>
</protein>
<evidence type="ECO:0000313" key="3">
    <source>
        <dbReference type="Proteomes" id="UP000238563"/>
    </source>
</evidence>
<feature type="domain" description="DUF4440" evidence="1">
    <location>
        <begin position="8"/>
        <end position="116"/>
    </location>
</feature>
<accession>A0A2S9JBP1</accession>
<evidence type="ECO:0000259" key="1">
    <source>
        <dbReference type="Pfam" id="PF14534"/>
    </source>
</evidence>
<dbReference type="AlphaFoldDB" id="A0A2S9JBP1"/>
<sequence>MSDDEQAIRAVVDTWLAASQAGDTATVLSLMTDDVVFTVPGREPFGKEMFAAASESLKEMRMEGASEIVELQILGQWAFIRNHIRIAITPPGGKVQRRSGYTLTLLRKEADGKWRLARDANMVTQES</sequence>
<dbReference type="NCBIfam" id="TIGR02246">
    <property type="entry name" value="SgcJ/EcaC family oxidoreductase"/>
    <property type="match status" value="1"/>
</dbReference>
<dbReference type="Proteomes" id="UP000238563">
    <property type="component" value="Unassembled WGS sequence"/>
</dbReference>
<dbReference type="RefSeq" id="WP_105737212.1">
    <property type="nucleotide sequence ID" value="NZ_PVBT01000008.1"/>
</dbReference>